<feature type="compositionally biased region" description="Basic and acidic residues" evidence="2">
    <location>
        <begin position="78"/>
        <end position="100"/>
    </location>
</feature>
<protein>
    <recommendedName>
        <fullName evidence="3">RRM domain-containing protein</fullName>
    </recommendedName>
</protein>
<dbReference type="SMART" id="SM00360">
    <property type="entry name" value="RRM"/>
    <property type="match status" value="1"/>
</dbReference>
<dbReference type="GO" id="GO:0003723">
    <property type="term" value="F:RNA binding"/>
    <property type="evidence" value="ECO:0007669"/>
    <property type="project" value="UniProtKB-UniRule"/>
</dbReference>
<evidence type="ECO:0000259" key="3">
    <source>
        <dbReference type="PROSITE" id="PS50102"/>
    </source>
</evidence>
<gene>
    <name evidence="4" type="ORF">CONPUDRAFT_82266</name>
</gene>
<dbReference type="InterPro" id="IPR000504">
    <property type="entry name" value="RRM_dom"/>
</dbReference>
<proteinExistence type="predicted"/>
<dbReference type="Pfam" id="PF00076">
    <property type="entry name" value="RRM_1"/>
    <property type="match status" value="1"/>
</dbReference>
<dbReference type="EMBL" id="JH711578">
    <property type="protein sequence ID" value="EIW81243.1"/>
    <property type="molecule type" value="Genomic_DNA"/>
</dbReference>
<feature type="region of interest" description="Disordered" evidence="2">
    <location>
        <begin position="77"/>
        <end position="100"/>
    </location>
</feature>
<dbReference type="PANTHER" id="PTHR32343">
    <property type="entry name" value="SERINE/ARGININE-RICH SPLICING FACTOR"/>
    <property type="match status" value="1"/>
</dbReference>
<dbReference type="PANTHER" id="PTHR32343:SF10">
    <property type="entry name" value="RNA-BINDING REGION RNP-1 DOMAIN-CONTAINING PROTEIN"/>
    <property type="match status" value="1"/>
</dbReference>
<dbReference type="Proteomes" id="UP000053558">
    <property type="component" value="Unassembled WGS sequence"/>
</dbReference>
<dbReference type="SUPFAM" id="SSF54928">
    <property type="entry name" value="RNA-binding domain, RBD"/>
    <property type="match status" value="1"/>
</dbReference>
<dbReference type="InterPro" id="IPR035979">
    <property type="entry name" value="RBD_domain_sf"/>
</dbReference>
<organism evidence="4 5">
    <name type="scientific">Coniophora puteana (strain RWD-64-598)</name>
    <name type="common">Brown rot fungus</name>
    <dbReference type="NCBI Taxonomy" id="741705"/>
    <lineage>
        <taxon>Eukaryota</taxon>
        <taxon>Fungi</taxon>
        <taxon>Dikarya</taxon>
        <taxon>Basidiomycota</taxon>
        <taxon>Agaricomycotina</taxon>
        <taxon>Agaricomycetes</taxon>
        <taxon>Agaricomycetidae</taxon>
        <taxon>Boletales</taxon>
        <taxon>Coniophorineae</taxon>
        <taxon>Coniophoraceae</taxon>
        <taxon>Coniophora</taxon>
    </lineage>
</organism>
<dbReference type="PROSITE" id="PS50102">
    <property type="entry name" value="RRM"/>
    <property type="match status" value="1"/>
</dbReference>
<dbReference type="GeneID" id="19210389"/>
<evidence type="ECO:0000256" key="2">
    <source>
        <dbReference type="SAM" id="MobiDB-lite"/>
    </source>
</evidence>
<sequence length="265" mass="28338">MSQSTVNVSGIAPTTTETSLHDFFSFCGNIEKIDLQKADDGKQSATIHFTKHQAANTALMLNGGTLEGETLVVTSDAQHPEPSADEHHEGAPHIDQSDKPRAGIAAEYLARGYTLSDGILQRAIDIDSKQGISKRFLNYFNQFDTTAGEKALGPNQTISGKVQQTFQQAHSRAKSIDEQKGYSKVAHDYYSKAIASPWGKSVLSFYTNTSKQVTDIHSEARRIADQHKPRTAPAGSSATAPAAATPAAGSEAQPEPTTQAAPTVV</sequence>
<reference evidence="5" key="1">
    <citation type="journal article" date="2012" name="Science">
        <title>The Paleozoic origin of enzymatic lignin decomposition reconstructed from 31 fungal genomes.</title>
        <authorList>
            <person name="Floudas D."/>
            <person name="Binder M."/>
            <person name="Riley R."/>
            <person name="Barry K."/>
            <person name="Blanchette R.A."/>
            <person name="Henrissat B."/>
            <person name="Martinez A.T."/>
            <person name="Otillar R."/>
            <person name="Spatafora J.W."/>
            <person name="Yadav J.S."/>
            <person name="Aerts A."/>
            <person name="Benoit I."/>
            <person name="Boyd A."/>
            <person name="Carlson A."/>
            <person name="Copeland A."/>
            <person name="Coutinho P.M."/>
            <person name="de Vries R.P."/>
            <person name="Ferreira P."/>
            <person name="Findley K."/>
            <person name="Foster B."/>
            <person name="Gaskell J."/>
            <person name="Glotzer D."/>
            <person name="Gorecki P."/>
            <person name="Heitman J."/>
            <person name="Hesse C."/>
            <person name="Hori C."/>
            <person name="Igarashi K."/>
            <person name="Jurgens J.A."/>
            <person name="Kallen N."/>
            <person name="Kersten P."/>
            <person name="Kohler A."/>
            <person name="Kuees U."/>
            <person name="Kumar T.K.A."/>
            <person name="Kuo A."/>
            <person name="LaButti K."/>
            <person name="Larrondo L.F."/>
            <person name="Lindquist E."/>
            <person name="Ling A."/>
            <person name="Lombard V."/>
            <person name="Lucas S."/>
            <person name="Lundell T."/>
            <person name="Martin R."/>
            <person name="McLaughlin D.J."/>
            <person name="Morgenstern I."/>
            <person name="Morin E."/>
            <person name="Murat C."/>
            <person name="Nagy L.G."/>
            <person name="Nolan M."/>
            <person name="Ohm R.A."/>
            <person name="Patyshakuliyeva A."/>
            <person name="Rokas A."/>
            <person name="Ruiz-Duenas F.J."/>
            <person name="Sabat G."/>
            <person name="Salamov A."/>
            <person name="Samejima M."/>
            <person name="Schmutz J."/>
            <person name="Slot J.C."/>
            <person name="St John F."/>
            <person name="Stenlid J."/>
            <person name="Sun H."/>
            <person name="Sun S."/>
            <person name="Syed K."/>
            <person name="Tsang A."/>
            <person name="Wiebenga A."/>
            <person name="Young D."/>
            <person name="Pisabarro A."/>
            <person name="Eastwood D.C."/>
            <person name="Martin F."/>
            <person name="Cullen D."/>
            <person name="Grigoriev I.V."/>
            <person name="Hibbett D.S."/>
        </authorList>
    </citation>
    <scope>NUCLEOTIDE SEQUENCE [LARGE SCALE GENOMIC DNA]</scope>
    <source>
        <strain evidence="5">RWD-64-598 SS2</strain>
    </source>
</reference>
<feature type="compositionally biased region" description="Polar residues" evidence="2">
    <location>
        <begin position="255"/>
        <end position="265"/>
    </location>
</feature>
<keyword evidence="1" id="KW-0694">RNA-binding</keyword>
<dbReference type="OrthoDB" id="7763451at2759"/>
<feature type="domain" description="RRM" evidence="3">
    <location>
        <begin position="4"/>
        <end position="78"/>
    </location>
</feature>
<evidence type="ECO:0000313" key="4">
    <source>
        <dbReference type="EMBL" id="EIW81243.1"/>
    </source>
</evidence>
<feature type="region of interest" description="Disordered" evidence="2">
    <location>
        <begin position="224"/>
        <end position="265"/>
    </location>
</feature>
<dbReference type="AlphaFoldDB" id="A0A5M3MQ21"/>
<dbReference type="Gene3D" id="3.30.70.330">
    <property type="match status" value="1"/>
</dbReference>
<name>A0A5M3MQ21_CONPW</name>
<dbReference type="InterPro" id="IPR012677">
    <property type="entry name" value="Nucleotide-bd_a/b_plait_sf"/>
</dbReference>
<keyword evidence="5" id="KW-1185">Reference proteome</keyword>
<dbReference type="OMA" id="TQEMKPR"/>
<dbReference type="KEGG" id="cput:CONPUDRAFT_82266"/>
<feature type="compositionally biased region" description="Low complexity" evidence="2">
    <location>
        <begin position="231"/>
        <end position="250"/>
    </location>
</feature>
<evidence type="ECO:0000256" key="1">
    <source>
        <dbReference type="PROSITE-ProRule" id="PRU00176"/>
    </source>
</evidence>
<comment type="caution">
    <text evidence="4">The sequence shown here is derived from an EMBL/GenBank/DDBJ whole genome shotgun (WGS) entry which is preliminary data.</text>
</comment>
<accession>A0A5M3MQ21</accession>
<evidence type="ECO:0000313" key="5">
    <source>
        <dbReference type="Proteomes" id="UP000053558"/>
    </source>
</evidence>
<dbReference type="RefSeq" id="XP_007768641.1">
    <property type="nucleotide sequence ID" value="XM_007770451.1"/>
</dbReference>